<evidence type="ECO:0000256" key="3">
    <source>
        <dbReference type="ARBA" id="ARBA00022630"/>
    </source>
</evidence>
<accession>A0A1Y1YI66</accession>
<dbReference type="EMBL" id="MCFE01000133">
    <property type="protein sequence ID" value="ORX97406.1"/>
    <property type="molecule type" value="Genomic_DNA"/>
</dbReference>
<dbReference type="GO" id="GO:0016491">
    <property type="term" value="F:oxidoreductase activity"/>
    <property type="evidence" value="ECO:0007669"/>
    <property type="project" value="UniProtKB-KW"/>
</dbReference>
<comment type="cofactor">
    <cofactor evidence="2">
        <name>FAD</name>
        <dbReference type="ChEBI" id="CHEBI:57692"/>
    </cofactor>
</comment>
<dbReference type="Gene3D" id="3.40.50.360">
    <property type="match status" value="1"/>
</dbReference>
<dbReference type="InterPro" id="IPR003097">
    <property type="entry name" value="CysJ-like_FAD-binding"/>
</dbReference>
<protein>
    <recommendedName>
        <fullName evidence="11">FAD-binding FR-type domain-containing protein</fullName>
    </recommendedName>
</protein>
<dbReference type="AlphaFoldDB" id="A0A1Y1YI66"/>
<evidence type="ECO:0000313" key="10">
    <source>
        <dbReference type="Proteomes" id="UP000193498"/>
    </source>
</evidence>
<dbReference type="InParanoid" id="A0A1Y1YI66"/>
<feature type="domain" description="Flavodoxin-like" evidence="7">
    <location>
        <begin position="4"/>
        <end position="92"/>
    </location>
</feature>
<evidence type="ECO:0000313" key="9">
    <source>
        <dbReference type="EMBL" id="ORX97406.1"/>
    </source>
</evidence>
<comment type="cofactor">
    <cofactor evidence="1">
        <name>FMN</name>
        <dbReference type="ChEBI" id="CHEBI:58210"/>
    </cofactor>
</comment>
<keyword evidence="5" id="KW-0521">NADP</keyword>
<dbReference type="Pfam" id="PF00667">
    <property type="entry name" value="FAD_binding_1"/>
    <property type="match status" value="1"/>
</dbReference>
<dbReference type="GO" id="GO:0010181">
    <property type="term" value="F:FMN binding"/>
    <property type="evidence" value="ECO:0007669"/>
    <property type="project" value="InterPro"/>
</dbReference>
<gene>
    <name evidence="9" type="ORF">K493DRAFT_350065</name>
</gene>
<organism evidence="9 10">
    <name type="scientific">Basidiobolus meristosporus CBS 931.73</name>
    <dbReference type="NCBI Taxonomy" id="1314790"/>
    <lineage>
        <taxon>Eukaryota</taxon>
        <taxon>Fungi</taxon>
        <taxon>Fungi incertae sedis</taxon>
        <taxon>Zoopagomycota</taxon>
        <taxon>Entomophthoromycotina</taxon>
        <taxon>Basidiobolomycetes</taxon>
        <taxon>Basidiobolales</taxon>
        <taxon>Basidiobolaceae</taxon>
        <taxon>Basidiobolus</taxon>
    </lineage>
</organism>
<reference evidence="9 10" key="1">
    <citation type="submission" date="2016-07" db="EMBL/GenBank/DDBJ databases">
        <title>Pervasive Adenine N6-methylation of Active Genes in Fungi.</title>
        <authorList>
            <consortium name="DOE Joint Genome Institute"/>
            <person name="Mondo S.J."/>
            <person name="Dannebaum R.O."/>
            <person name="Kuo R.C."/>
            <person name="Labutti K."/>
            <person name="Haridas S."/>
            <person name="Kuo A."/>
            <person name="Salamov A."/>
            <person name="Ahrendt S.R."/>
            <person name="Lipzen A."/>
            <person name="Sullivan W."/>
            <person name="Andreopoulos W.B."/>
            <person name="Clum A."/>
            <person name="Lindquist E."/>
            <person name="Daum C."/>
            <person name="Ramamoorthy G.K."/>
            <person name="Gryganskyi A."/>
            <person name="Culley D."/>
            <person name="Magnuson J.K."/>
            <person name="James T.Y."/>
            <person name="O'Malley M.A."/>
            <person name="Stajich J.E."/>
            <person name="Spatafora J.W."/>
            <person name="Visel A."/>
            <person name="Grigoriev I.V."/>
        </authorList>
    </citation>
    <scope>NUCLEOTIDE SEQUENCE [LARGE SCALE GENOMIC DNA]</scope>
    <source>
        <strain evidence="9 10">CBS 931.73</strain>
    </source>
</reference>
<evidence type="ECO:0008006" key="11">
    <source>
        <dbReference type="Google" id="ProtNLM"/>
    </source>
</evidence>
<dbReference type="GO" id="GO:0005829">
    <property type="term" value="C:cytosol"/>
    <property type="evidence" value="ECO:0007669"/>
    <property type="project" value="TreeGrafter"/>
</dbReference>
<dbReference type="SUPFAM" id="SSF52218">
    <property type="entry name" value="Flavoproteins"/>
    <property type="match status" value="1"/>
</dbReference>
<dbReference type="GO" id="GO:0050660">
    <property type="term" value="F:flavin adenine dinucleotide binding"/>
    <property type="evidence" value="ECO:0007669"/>
    <property type="project" value="TreeGrafter"/>
</dbReference>
<keyword evidence="10" id="KW-1185">Reference proteome</keyword>
<comment type="caution">
    <text evidence="9">The sequence shown here is derived from an EMBL/GenBank/DDBJ whole genome shotgun (WGS) entry which is preliminary data.</text>
</comment>
<dbReference type="InterPro" id="IPR008254">
    <property type="entry name" value="Flavodoxin/NO_synth"/>
</dbReference>
<dbReference type="PANTHER" id="PTHR19384:SF17">
    <property type="entry name" value="NADPH--CYTOCHROME P450 REDUCTASE"/>
    <property type="match status" value="1"/>
</dbReference>
<evidence type="ECO:0000256" key="4">
    <source>
        <dbReference type="ARBA" id="ARBA00022827"/>
    </source>
</evidence>
<proteinExistence type="predicted"/>
<dbReference type="SUPFAM" id="SSF63380">
    <property type="entry name" value="Riboflavin synthase domain-like"/>
    <property type="match status" value="1"/>
</dbReference>
<evidence type="ECO:0000256" key="5">
    <source>
        <dbReference type="ARBA" id="ARBA00022857"/>
    </source>
</evidence>
<evidence type="ECO:0000256" key="2">
    <source>
        <dbReference type="ARBA" id="ARBA00001974"/>
    </source>
</evidence>
<dbReference type="Proteomes" id="UP000193498">
    <property type="component" value="Unassembled WGS sequence"/>
</dbReference>
<feature type="domain" description="Sulfite reductase [NADPH] flavoprotein alpha-component-like FAD-binding" evidence="8">
    <location>
        <begin position="144"/>
        <end position="236"/>
    </location>
</feature>
<sequence length="258" mass="28162">MGLSEEYANRIGKNAITLGFKEVSTLPLDEWEVLKAGRYEKQEVKDEKEKPIVFIITSTYNGFPPDNAKEFDKFISAKREKSDEPLKGLRYMGMDGSGLSSLGSTVSQDPTAGVSIRYISPDSQPAAKGALSNVNGCPSGPTRHIEVELPEEVKYQAGDHLEISPENEPGLVEKIAIAFGYAPEAVFEVTVDSSTSKSLSSRSLAAVIKGPCTIRNALTYYADLLAAPSRQFLGVCVSAISKEYPELEKDYLEKITIR</sequence>
<keyword evidence="3" id="KW-0285">Flavoprotein</keyword>
<dbReference type="InterPro" id="IPR017938">
    <property type="entry name" value="Riboflavin_synthase-like_b-brl"/>
</dbReference>
<dbReference type="STRING" id="1314790.A0A1Y1YI66"/>
<dbReference type="Gene3D" id="1.20.990.10">
    <property type="entry name" value="NADPH-cytochrome p450 Reductase, Chain A, domain 3"/>
    <property type="match status" value="1"/>
</dbReference>
<keyword evidence="6" id="KW-0560">Oxidoreductase</keyword>
<evidence type="ECO:0000259" key="7">
    <source>
        <dbReference type="Pfam" id="PF00258"/>
    </source>
</evidence>
<dbReference type="InterPro" id="IPR023173">
    <property type="entry name" value="NADPH_Cyt_P450_Rdtase_alpha"/>
</dbReference>
<evidence type="ECO:0000256" key="6">
    <source>
        <dbReference type="ARBA" id="ARBA00023002"/>
    </source>
</evidence>
<evidence type="ECO:0000256" key="1">
    <source>
        <dbReference type="ARBA" id="ARBA00001917"/>
    </source>
</evidence>
<dbReference type="InterPro" id="IPR029039">
    <property type="entry name" value="Flavoprotein-like_sf"/>
</dbReference>
<dbReference type="Pfam" id="PF00258">
    <property type="entry name" value="Flavodoxin_1"/>
    <property type="match status" value="1"/>
</dbReference>
<dbReference type="PANTHER" id="PTHR19384">
    <property type="entry name" value="NITRIC OXIDE SYNTHASE-RELATED"/>
    <property type="match status" value="1"/>
</dbReference>
<keyword evidence="4" id="KW-0274">FAD</keyword>
<evidence type="ECO:0000259" key="8">
    <source>
        <dbReference type="Pfam" id="PF00667"/>
    </source>
</evidence>
<name>A0A1Y1YI66_9FUNG</name>
<dbReference type="OrthoDB" id="1470350at2759"/>